<evidence type="ECO:0000313" key="2">
    <source>
        <dbReference type="Proteomes" id="UP000318313"/>
    </source>
</evidence>
<reference evidence="1 2" key="1">
    <citation type="submission" date="2019-03" db="EMBL/GenBank/DDBJ databases">
        <title>Deep-cultivation of Planctomycetes and their phenomic and genomic characterization uncovers novel biology.</title>
        <authorList>
            <person name="Wiegand S."/>
            <person name="Jogler M."/>
            <person name="Boedeker C."/>
            <person name="Pinto D."/>
            <person name="Vollmers J."/>
            <person name="Rivas-Marin E."/>
            <person name="Kohn T."/>
            <person name="Peeters S.H."/>
            <person name="Heuer A."/>
            <person name="Rast P."/>
            <person name="Oberbeckmann S."/>
            <person name="Bunk B."/>
            <person name="Jeske O."/>
            <person name="Meyerdierks A."/>
            <person name="Storesund J.E."/>
            <person name="Kallscheuer N."/>
            <person name="Luecker S."/>
            <person name="Lage O.M."/>
            <person name="Pohl T."/>
            <person name="Merkel B.J."/>
            <person name="Hornburger P."/>
            <person name="Mueller R.-W."/>
            <person name="Bruemmer F."/>
            <person name="Labrenz M."/>
            <person name="Spormann A.M."/>
            <person name="Op den Camp H."/>
            <person name="Overmann J."/>
            <person name="Amann R."/>
            <person name="Jetten M.S.M."/>
            <person name="Mascher T."/>
            <person name="Medema M.H."/>
            <person name="Devos D.P."/>
            <person name="Kaster A.-K."/>
            <person name="Ovreas L."/>
            <person name="Rohde M."/>
            <person name="Galperin M.Y."/>
            <person name="Jogler C."/>
        </authorList>
    </citation>
    <scope>NUCLEOTIDE SEQUENCE [LARGE SCALE GENOMIC DNA]</scope>
    <source>
        <strain evidence="1 2">Enr17</strain>
    </source>
</reference>
<proteinExistence type="predicted"/>
<dbReference type="Proteomes" id="UP000318313">
    <property type="component" value="Chromosome"/>
</dbReference>
<protein>
    <submittedName>
        <fullName evidence="1">Uncharacterized protein</fullName>
    </submittedName>
</protein>
<evidence type="ECO:0000313" key="1">
    <source>
        <dbReference type="EMBL" id="QDV51701.1"/>
    </source>
</evidence>
<dbReference type="KEGG" id="gfm:Enr17x_37590"/>
<sequence length="210" mass="23876">MVANPIPISAPLRVVMMEDDPIQAEYLAEEILWKVAPDADIRYFDSEFSISEVIESDLREFRPHFFIFDMMVRKFAPHDLEQLTKEDQVKLTEVDDTGHPDPSKAGLRLAKRIRTIDVFSNTPIIFVGIIKMKPQEEDLILNSQFIQKGSDRYQEQLTLAIRSIAAAFHEPLPSPKGSRLVSTLDATELKPSFMGMSIDLKKIWKALTGS</sequence>
<accession>A0A518IF30</accession>
<name>A0A518IF30_9PLAN</name>
<keyword evidence="2" id="KW-1185">Reference proteome</keyword>
<gene>
    <name evidence="1" type="ORF">Enr17x_37590</name>
</gene>
<organism evidence="1 2">
    <name type="scientific">Gimesia fumaroli</name>
    <dbReference type="NCBI Taxonomy" id="2527976"/>
    <lineage>
        <taxon>Bacteria</taxon>
        <taxon>Pseudomonadati</taxon>
        <taxon>Planctomycetota</taxon>
        <taxon>Planctomycetia</taxon>
        <taxon>Planctomycetales</taxon>
        <taxon>Planctomycetaceae</taxon>
        <taxon>Gimesia</taxon>
    </lineage>
</organism>
<dbReference type="EMBL" id="CP037452">
    <property type="protein sequence ID" value="QDV51701.1"/>
    <property type="molecule type" value="Genomic_DNA"/>
</dbReference>
<dbReference type="RefSeq" id="WP_145311078.1">
    <property type="nucleotide sequence ID" value="NZ_CP037452.1"/>
</dbReference>
<dbReference type="AlphaFoldDB" id="A0A518IF30"/>